<evidence type="ECO:0000313" key="2">
    <source>
        <dbReference type="EMBL" id="PNX68040.1"/>
    </source>
</evidence>
<protein>
    <submittedName>
        <fullName evidence="2">Uncharacterized protein</fullName>
    </submittedName>
</protein>
<dbReference type="Proteomes" id="UP000236291">
    <property type="component" value="Unassembled WGS sequence"/>
</dbReference>
<reference evidence="2 3" key="2">
    <citation type="journal article" date="2017" name="Front. Plant Sci.">
        <title>Gene Classification and Mining of Molecular Markers Useful in Red Clover (Trifolium pratense) Breeding.</title>
        <authorList>
            <person name="Istvanek J."/>
            <person name="Dluhosova J."/>
            <person name="Dluhos P."/>
            <person name="Patkova L."/>
            <person name="Nedelnik J."/>
            <person name="Repkova J."/>
        </authorList>
    </citation>
    <scope>NUCLEOTIDE SEQUENCE [LARGE SCALE GENOMIC DNA]</scope>
    <source>
        <strain evidence="3">cv. Tatra</strain>
        <tissue evidence="2">Young leaves</tissue>
    </source>
</reference>
<feature type="non-terminal residue" evidence="2">
    <location>
        <position position="48"/>
    </location>
</feature>
<feature type="region of interest" description="Disordered" evidence="1">
    <location>
        <begin position="29"/>
        <end position="48"/>
    </location>
</feature>
<gene>
    <name evidence="2" type="ORF">L195_g063797</name>
</gene>
<proteinExistence type="predicted"/>
<reference evidence="2 3" key="1">
    <citation type="journal article" date="2014" name="Am. J. Bot.">
        <title>Genome assembly and annotation for red clover (Trifolium pratense; Fabaceae).</title>
        <authorList>
            <person name="Istvanek J."/>
            <person name="Jaros M."/>
            <person name="Krenek A."/>
            <person name="Repkova J."/>
        </authorList>
    </citation>
    <scope>NUCLEOTIDE SEQUENCE [LARGE SCALE GENOMIC DNA]</scope>
    <source>
        <strain evidence="3">cv. Tatra</strain>
        <tissue evidence="2">Young leaves</tissue>
    </source>
</reference>
<evidence type="ECO:0000313" key="3">
    <source>
        <dbReference type="Proteomes" id="UP000236291"/>
    </source>
</evidence>
<comment type="caution">
    <text evidence="2">The sequence shown here is derived from an EMBL/GenBank/DDBJ whole genome shotgun (WGS) entry which is preliminary data.</text>
</comment>
<dbReference type="AlphaFoldDB" id="A0A2K3KP38"/>
<evidence type="ECO:0000256" key="1">
    <source>
        <dbReference type="SAM" id="MobiDB-lite"/>
    </source>
</evidence>
<name>A0A2K3KP38_TRIPR</name>
<accession>A0A2K3KP38</accession>
<sequence>MAAGSFCIGILEESPEIMRGPCPRHQRSNFVGESGEDGAIDEAILSSP</sequence>
<organism evidence="2 3">
    <name type="scientific">Trifolium pratense</name>
    <name type="common">Red clover</name>
    <dbReference type="NCBI Taxonomy" id="57577"/>
    <lineage>
        <taxon>Eukaryota</taxon>
        <taxon>Viridiplantae</taxon>
        <taxon>Streptophyta</taxon>
        <taxon>Embryophyta</taxon>
        <taxon>Tracheophyta</taxon>
        <taxon>Spermatophyta</taxon>
        <taxon>Magnoliopsida</taxon>
        <taxon>eudicotyledons</taxon>
        <taxon>Gunneridae</taxon>
        <taxon>Pentapetalae</taxon>
        <taxon>rosids</taxon>
        <taxon>fabids</taxon>
        <taxon>Fabales</taxon>
        <taxon>Fabaceae</taxon>
        <taxon>Papilionoideae</taxon>
        <taxon>50 kb inversion clade</taxon>
        <taxon>NPAAA clade</taxon>
        <taxon>Hologalegina</taxon>
        <taxon>IRL clade</taxon>
        <taxon>Trifolieae</taxon>
        <taxon>Trifolium</taxon>
    </lineage>
</organism>
<dbReference type="EMBL" id="ASHM01220977">
    <property type="protein sequence ID" value="PNX68040.1"/>
    <property type="molecule type" value="Genomic_DNA"/>
</dbReference>